<proteinExistence type="predicted"/>
<accession>E9D1D9</accession>
<feature type="compositionally biased region" description="Low complexity" evidence="1">
    <location>
        <begin position="74"/>
        <end position="91"/>
    </location>
</feature>
<dbReference type="EMBL" id="GL636490">
    <property type="protein sequence ID" value="EFW19613.1"/>
    <property type="molecule type" value="Genomic_DNA"/>
</dbReference>
<name>E9D1D9_COCPS</name>
<protein>
    <submittedName>
        <fullName evidence="2">Uncharacterized protein</fullName>
    </submittedName>
</protein>
<dbReference type="Proteomes" id="UP000002497">
    <property type="component" value="Unassembled WGS sequence"/>
</dbReference>
<dbReference type="HOGENOM" id="CLU_112100_0_0_1"/>
<gene>
    <name evidence="2" type="ORF">CPSG_03997</name>
</gene>
<organism evidence="3">
    <name type="scientific">Coccidioides posadasii (strain RMSCC 757 / Silveira)</name>
    <name type="common">Valley fever fungus</name>
    <dbReference type="NCBI Taxonomy" id="443226"/>
    <lineage>
        <taxon>Eukaryota</taxon>
        <taxon>Fungi</taxon>
        <taxon>Dikarya</taxon>
        <taxon>Ascomycota</taxon>
        <taxon>Pezizomycotina</taxon>
        <taxon>Eurotiomycetes</taxon>
        <taxon>Eurotiomycetidae</taxon>
        <taxon>Onygenales</taxon>
        <taxon>Onygenaceae</taxon>
        <taxon>Coccidioides</taxon>
    </lineage>
</organism>
<dbReference type="OMA" id="KPHEVPR"/>
<reference evidence="3" key="2">
    <citation type="submission" date="2010-03" db="EMBL/GenBank/DDBJ databases">
        <title>The genome sequence of Coccidioides posadasii strain Silveira.</title>
        <authorList>
            <consortium name="The Broad Institute Genome Sequencing Center for Infectious Disease"/>
            <person name="Neafsey D."/>
            <person name="Orbach M."/>
            <person name="Henn M.R."/>
            <person name="Cole G.T."/>
            <person name="Galgiani J."/>
            <person name="Gardner M.J."/>
            <person name="Kirkland T.N."/>
            <person name="Taylor J.W."/>
            <person name="Young S.K."/>
            <person name="Zeng Q."/>
            <person name="Koehrsen M."/>
            <person name="Alvarado L."/>
            <person name="Berlin A."/>
            <person name="Borenstein D."/>
            <person name="Chapman S.B."/>
            <person name="Chen Z."/>
            <person name="Engels R."/>
            <person name="Freedman E."/>
            <person name="Gellesch M."/>
            <person name="Goldberg J."/>
            <person name="Griggs A."/>
            <person name="Gujja S."/>
            <person name="Heilman E."/>
            <person name="Heiman D."/>
            <person name="Howarth C."/>
            <person name="Jen D."/>
            <person name="Larson L."/>
            <person name="Mehta T."/>
            <person name="Neiman D."/>
            <person name="Park D."/>
            <person name="Pearson M."/>
            <person name="Richards J."/>
            <person name="Roberts A."/>
            <person name="Saif S."/>
            <person name="Shea T."/>
            <person name="Shenoy N."/>
            <person name="Sisk P."/>
            <person name="Stolte C."/>
            <person name="Sykes S."/>
            <person name="Walk T."/>
            <person name="White J."/>
            <person name="Yandava C."/>
            <person name="Haas B."/>
            <person name="Nusbaum C."/>
            <person name="Birren B."/>
        </authorList>
    </citation>
    <scope>NUCLEOTIDE SEQUENCE [LARGE SCALE GENOMIC DNA]</scope>
    <source>
        <strain evidence="3">RMSCC 757 / Silveira</strain>
    </source>
</reference>
<dbReference type="VEuPathDB" id="FungiDB:CPSG_03997"/>
<evidence type="ECO:0000256" key="1">
    <source>
        <dbReference type="SAM" id="MobiDB-lite"/>
    </source>
</evidence>
<reference evidence="3" key="1">
    <citation type="journal article" date="2010" name="Genome Res.">
        <title>Population genomic sequencing of Coccidioides fungi reveals recent hybridization and transposon control.</title>
        <authorList>
            <person name="Neafsey D.E."/>
            <person name="Barker B.M."/>
            <person name="Sharpton T.J."/>
            <person name="Stajich J.E."/>
            <person name="Park D.J."/>
            <person name="Whiston E."/>
            <person name="Hung C.-Y."/>
            <person name="McMahan C."/>
            <person name="White J."/>
            <person name="Sykes S."/>
            <person name="Heiman D."/>
            <person name="Young S."/>
            <person name="Zeng Q."/>
            <person name="Abouelleil A."/>
            <person name="Aftuck L."/>
            <person name="Bessette D."/>
            <person name="Brown A."/>
            <person name="FitzGerald M."/>
            <person name="Lui A."/>
            <person name="Macdonald J.P."/>
            <person name="Priest M."/>
            <person name="Orbach M.J."/>
            <person name="Galgiani J.N."/>
            <person name="Kirkland T.N."/>
            <person name="Cole G.T."/>
            <person name="Birren B.W."/>
            <person name="Henn M.R."/>
            <person name="Taylor J.W."/>
            <person name="Rounsley S.D."/>
        </authorList>
    </citation>
    <scope>NUCLEOTIDE SEQUENCE [LARGE SCALE GENOMIC DNA]</scope>
    <source>
        <strain evidence="3">RMSCC 757 / Silveira</strain>
    </source>
</reference>
<feature type="region of interest" description="Disordered" evidence="1">
    <location>
        <begin position="72"/>
        <end position="96"/>
    </location>
</feature>
<dbReference type="OrthoDB" id="5408144at2759"/>
<dbReference type="AlphaFoldDB" id="E9D1D9"/>
<evidence type="ECO:0000313" key="3">
    <source>
        <dbReference type="Proteomes" id="UP000002497"/>
    </source>
</evidence>
<dbReference type="eggNOG" id="ENOG502RA9F">
    <property type="taxonomic scope" value="Eukaryota"/>
</dbReference>
<keyword evidence="3" id="KW-1185">Reference proteome</keyword>
<sequence>MLVVFPLGINLCNQLSLVSGTLPLLRPSFARLIGRSAPAFFFLKISLIYNKILSNLAIRRATMPIREKMKRVFSRTTSGSSNSNSPSSCPHPSKPKATTVVLAGVKTVKVKPRVGKDGNPIIELYKPHEVPRSKYRGPFDEEHLKRLAAYSIPAAMSDRPRSMVSELSPMGTWAPPSRRNSLASHEAAAKKMIEGLTQALENMEREHMTEQHIE</sequence>
<evidence type="ECO:0000313" key="2">
    <source>
        <dbReference type="EMBL" id="EFW19613.1"/>
    </source>
</evidence>
<dbReference type="VEuPathDB" id="FungiDB:D8B26_007816"/>